<dbReference type="Proteomes" id="UP000255153">
    <property type="component" value="Unassembled WGS sequence"/>
</dbReference>
<evidence type="ECO:0000313" key="10">
    <source>
        <dbReference type="Proteomes" id="UP000249482"/>
    </source>
</evidence>
<evidence type="ECO:0000313" key="4">
    <source>
        <dbReference type="EMBL" id="PZT64856.1"/>
    </source>
</evidence>
<dbReference type="Proteomes" id="UP000248865">
    <property type="component" value="Unassembled WGS sequence"/>
</dbReference>
<reference evidence="11 12" key="5">
    <citation type="submission" date="2018-06" db="EMBL/GenBank/DDBJ databases">
        <authorList>
            <consortium name="Pathogen Informatics"/>
            <person name="Doyle S."/>
        </authorList>
    </citation>
    <scope>NUCLEOTIDE SEQUENCE [LARGE SCALE GENOMIC DNA]</scope>
    <source>
        <strain evidence="6 12">NCTC8603</strain>
        <strain evidence="7 11">NCTC8960</strain>
    </source>
</reference>
<dbReference type="EMBL" id="QKWZ01000573">
    <property type="protein sequence ID" value="PZT64856.1"/>
    <property type="molecule type" value="Genomic_DNA"/>
</dbReference>
<reference evidence="5 9" key="3">
    <citation type="submission" date="2018-05" db="EMBL/GenBank/DDBJ databases">
        <title>Genomic sequencing of EHEC O26 New European Clone.</title>
        <authorList>
            <person name="Karnisova L."/>
            <person name="Nunvar J."/>
            <person name="Marejkova M."/>
            <person name="Mellmann A."/>
            <person name="Drevinek P."/>
            <person name="Blahova K."/>
            <person name="Bielaszewska M."/>
        </authorList>
    </citation>
    <scope>NUCLEOTIDE SEQUENCE [LARGE SCALE GENOMIC DNA]</scope>
    <source>
        <strain evidence="5 9">14-391</strain>
    </source>
</reference>
<dbReference type="Proteomes" id="UP000036331">
    <property type="component" value="Unassembled WGS sequence"/>
</dbReference>
<dbReference type="EMBL" id="QFSS01000009">
    <property type="protein sequence ID" value="PZZ74329.1"/>
    <property type="molecule type" value="Genomic_DNA"/>
</dbReference>
<reference evidence="3" key="2">
    <citation type="submission" date="2017-03" db="EMBL/GenBank/DDBJ databases">
        <title>The mobilome is the main driver of stx2-positive O26:H11 Escherichia coli strains evolution.</title>
        <authorList>
            <person name="Delannoy S."/>
            <person name="Mariani-Kurkdjian P."/>
            <person name="Webb H.E."/>
            <person name="Bonacorsi S."/>
            <person name="Fach P."/>
        </authorList>
    </citation>
    <scope>NUCLEOTIDE SEQUENCE</scope>
    <source>
        <strain evidence="3">34870</strain>
    </source>
</reference>
<evidence type="ECO:0000313" key="9">
    <source>
        <dbReference type="Proteomes" id="UP000248865"/>
    </source>
</evidence>
<organism evidence="5 9">
    <name type="scientific">Escherichia coli</name>
    <dbReference type="NCBI Taxonomy" id="562"/>
    <lineage>
        <taxon>Bacteria</taxon>
        <taxon>Pseudomonadati</taxon>
        <taxon>Pseudomonadota</taxon>
        <taxon>Gammaproteobacteria</taxon>
        <taxon>Enterobacterales</taxon>
        <taxon>Enterobacteriaceae</taxon>
        <taxon>Escherichia</taxon>
    </lineage>
</organism>
<dbReference type="RefSeq" id="WP_000416304.1">
    <property type="nucleotide sequence ID" value="NZ_AP018784.2"/>
</dbReference>
<evidence type="ECO:0000313" key="11">
    <source>
        <dbReference type="Proteomes" id="UP000255057"/>
    </source>
</evidence>
<evidence type="ECO:0000313" key="2">
    <source>
        <dbReference type="EMBL" id="MBL6233422.1"/>
    </source>
</evidence>
<dbReference type="Proteomes" id="UP000255057">
    <property type="component" value="Unassembled WGS sequence"/>
</dbReference>
<reference evidence="1 13" key="6">
    <citation type="submission" date="2020-02" db="EMBL/GenBank/DDBJ databases">
        <authorList>
            <person name="Ashton P.M."/>
            <person name="Dallman T."/>
            <person name="Nair S."/>
            <person name="De Pinna E."/>
            <person name="Peters T."/>
            <person name="Grant K."/>
        </authorList>
    </citation>
    <scope>NUCLEOTIDE SEQUENCE [LARGE SCALE GENOMIC DNA]</scope>
    <source>
        <strain evidence="1 13">188143</strain>
    </source>
</reference>
<dbReference type="EMBL" id="UGEE01000003">
    <property type="protein sequence ID" value="STK75682.1"/>
    <property type="molecule type" value="Genomic_DNA"/>
</dbReference>
<dbReference type="Proteomes" id="UP000534332">
    <property type="component" value="Unassembled WGS sequence"/>
</dbReference>
<accession>A0A0B0XRU7</accession>
<evidence type="ECO:0000313" key="5">
    <source>
        <dbReference type="EMBL" id="PZZ74329.1"/>
    </source>
</evidence>
<reference evidence="3 8" key="1">
    <citation type="journal article" date="2015" name="Genome Announc.">
        <title>Draft Genome Sequences of Human-Pathogenic Escherichia coli O26:H11 Strains Carrying the stx2 Gene Only and Circulating in France.</title>
        <authorList>
            <person name="Delannoy S."/>
            <person name="Mariani-Kurkdjian P."/>
            <person name="Bonacorsi S."/>
            <person name="Liguori S."/>
            <person name="Ison S.A."/>
            <person name="Fach P."/>
        </authorList>
    </citation>
    <scope>NUCLEOTIDE SEQUENCE [LARGE SCALE GENOMIC DNA]</scope>
    <source>
        <strain evidence="3 8">34870</strain>
    </source>
</reference>
<dbReference type="EMBL" id="LDXE02000009">
    <property type="protein sequence ID" value="PBN67706.1"/>
    <property type="molecule type" value="Genomic_DNA"/>
</dbReference>
<protein>
    <submittedName>
        <fullName evidence="5">Uncharacterized protein</fullName>
    </submittedName>
</protein>
<proteinExistence type="predicted"/>
<reference evidence="4 10" key="4">
    <citation type="submission" date="2018-06" db="EMBL/GenBank/DDBJ databases">
        <title>Draft genome sequence of mcr-1-harboring Escherichia coli isolated from wound infection of a hospitalized patient, in Bolivia.</title>
        <authorList>
            <person name="Munoz M.E."/>
            <person name="Moura Q."/>
            <person name="Ventura P.R.M."/>
            <person name="Bustos L.R."/>
            <person name="Ovando B.G."/>
            <person name="Terrazas D.I.V."/>
            <person name="Yarhui N.B."/>
            <person name="Cerdeira L."/>
            <person name="Lincopan N."/>
        </authorList>
    </citation>
    <scope>NUCLEOTIDE SEQUENCE [LARGE SCALE GENOMIC DNA]</scope>
    <source>
        <strain evidence="4 10">EcMLT</strain>
    </source>
</reference>
<evidence type="ECO:0000313" key="12">
    <source>
        <dbReference type="Proteomes" id="UP000255153"/>
    </source>
</evidence>
<dbReference type="EMBL" id="UGFO01000006">
    <property type="protein sequence ID" value="STN14719.1"/>
    <property type="molecule type" value="Genomic_DNA"/>
</dbReference>
<evidence type="ECO:0000313" key="14">
    <source>
        <dbReference type="Proteomes" id="UP000615017"/>
    </source>
</evidence>
<dbReference type="EMBL" id="JAETYZ010000004">
    <property type="protein sequence ID" value="MBL6233422.1"/>
    <property type="molecule type" value="Genomic_DNA"/>
</dbReference>
<sequence length="131" mass="14996">MEKTVNSDLHLGQYWRIDIVCDPELRDEVEQYFSLHDVGFSKIEVFSVENPYKLALFFDFAKKGVEVAKAIMGLLDRNDIEITMYRATDSSPQSVKSIKLRKSEDVEKCKDLLSTCVAIGVQRNKEKEGSE</sequence>
<evidence type="ECO:0000313" key="3">
    <source>
        <dbReference type="EMBL" id="PBN67706.1"/>
    </source>
</evidence>
<evidence type="ECO:0000313" key="6">
    <source>
        <dbReference type="EMBL" id="STK75682.1"/>
    </source>
</evidence>
<dbReference type="EMBL" id="AASSGK010000006">
    <property type="protein sequence ID" value="EFG2160424.1"/>
    <property type="molecule type" value="Genomic_DNA"/>
</dbReference>
<evidence type="ECO:0000313" key="8">
    <source>
        <dbReference type="Proteomes" id="UP000036331"/>
    </source>
</evidence>
<dbReference type="Proteomes" id="UP000615017">
    <property type="component" value="Unassembled WGS sequence"/>
</dbReference>
<dbReference type="Proteomes" id="UP000249482">
    <property type="component" value="Unassembled WGS sequence"/>
</dbReference>
<name>A0A0B0XRU7_ECOLX</name>
<evidence type="ECO:0000313" key="13">
    <source>
        <dbReference type="Proteomes" id="UP000534332"/>
    </source>
</evidence>
<evidence type="ECO:0000313" key="7">
    <source>
        <dbReference type="EMBL" id="STN14719.1"/>
    </source>
</evidence>
<evidence type="ECO:0000313" key="1">
    <source>
        <dbReference type="EMBL" id="EFG2160424.1"/>
    </source>
</evidence>
<dbReference type="AlphaFoldDB" id="A0A0B0XRU7"/>
<gene>
    <name evidence="3" type="ORF">ABE91_028715</name>
    <name evidence="1" type="ORF">BRV02_001467</name>
    <name evidence="5" type="ORF">DIV22_01870</name>
    <name evidence="4" type="ORF">DNQ45_20175</name>
    <name evidence="2" type="ORF">JNA65_05710</name>
    <name evidence="6" type="ORF">NCTC8603_01524</name>
    <name evidence="7" type="ORF">NCTC8960_05116</name>
</gene>
<reference evidence="2 14" key="7">
    <citation type="submission" date="2021-01" db="EMBL/GenBank/DDBJ databases">
        <title>Genomes of Escherichia coli STEC strains from raw meat-based diets for companion animals.</title>
        <authorList>
            <person name="Stevens M.J.A."/>
            <person name="Stephan R."/>
        </authorList>
    </citation>
    <scope>NUCLEOTIDE SEQUENCE [LARGE SCALE GENOMIC DNA]</scope>
    <source>
        <strain evidence="2 14">LSC1-58</strain>
    </source>
</reference>